<feature type="transmembrane region" description="Helical" evidence="9">
    <location>
        <begin position="197"/>
        <end position="218"/>
    </location>
</feature>
<feature type="transmembrane region" description="Helical" evidence="9">
    <location>
        <begin position="422"/>
        <end position="439"/>
    </location>
</feature>
<dbReference type="PROSITE" id="PS00755">
    <property type="entry name" value="SECY_1"/>
    <property type="match status" value="1"/>
</dbReference>
<keyword evidence="3 9" id="KW-0813">Transport</keyword>
<feature type="transmembrane region" description="Helical" evidence="9">
    <location>
        <begin position="162"/>
        <end position="185"/>
    </location>
</feature>
<keyword evidence="8 9" id="KW-0472">Membrane</keyword>
<evidence type="ECO:0000256" key="1">
    <source>
        <dbReference type="ARBA" id="ARBA00004141"/>
    </source>
</evidence>
<keyword evidence="14" id="KW-1185">Reference proteome</keyword>
<name>A0ABW5E4L4_9BACT</name>
<dbReference type="InterPro" id="IPR026593">
    <property type="entry name" value="SecY"/>
</dbReference>
<evidence type="ECO:0000256" key="5">
    <source>
        <dbReference type="ARBA" id="ARBA00022927"/>
    </source>
</evidence>
<evidence type="ECO:0000313" key="13">
    <source>
        <dbReference type="EMBL" id="MFD2277359.1"/>
    </source>
</evidence>
<feature type="transmembrane region" description="Helical" evidence="9">
    <location>
        <begin position="384"/>
        <end position="402"/>
    </location>
</feature>
<comment type="subcellular location">
    <subcellularLocation>
        <location evidence="9">Cell membrane</location>
        <topology evidence="9">Multi-pass membrane protein</topology>
    </subcellularLocation>
    <subcellularLocation>
        <location evidence="1 11">Membrane</location>
        <topology evidence="1 11">Multi-pass membrane protein</topology>
    </subcellularLocation>
</comment>
<evidence type="ECO:0000256" key="12">
    <source>
        <dbReference type="RuleBase" id="RU004349"/>
    </source>
</evidence>
<sequence length="501" mass="54713">MISAFANTWKVAELRERIIYVLVMIVIVRLGVHISLPGVDAGVIDAHMKAIAEKGGSDNGLLDTMATIFSGGGLQKLGIFALGIMPYISASILMQLMTAVMPKLAKLSREDGGRQKINQYTRFITIIIATVQGGFLARQVMTNPESLPFFNGIGQVGDLTPGAGWTFIPIFTLSVVTGTLLLMWIGDQMTEKGIGNGTSIIITVNIISSLPTALALLWKTMISGGSPAGAAFVVFLFAFLIFVTAATIAITQAQRRIAIQYAKRVVGRKQYGGQTQYLPLKLNYANVMPIIFATAILGIPTMIANQMFPTADWALSLNQILAFDSIWYYVIAGVMIFFFSYFWVATMFQPSEIAENLKRSGGYVPGIRPGEPTAKFLDFTMTRLTFAGAVFLTIIFALPFVVSQMPRIMFGMDPLNQMITGFFGGTSLLIMVGVILDIMRQVETQLLQRNYDGFLRQGKLKGAVDRRNKQMAAKASNNMLYLLVIVAVLFILGIVALSLKG</sequence>
<feature type="transmembrane region" description="Helical" evidence="9">
    <location>
        <begin position="230"/>
        <end position="250"/>
    </location>
</feature>
<feature type="transmembrane region" description="Helical" evidence="9">
    <location>
        <begin position="284"/>
        <end position="306"/>
    </location>
</feature>
<dbReference type="Gene3D" id="1.10.3370.10">
    <property type="entry name" value="SecY subunit domain"/>
    <property type="match status" value="1"/>
</dbReference>
<dbReference type="RefSeq" id="WP_377093855.1">
    <property type="nucleotide sequence ID" value="NZ_JBHSJM010000001.1"/>
</dbReference>
<evidence type="ECO:0000256" key="9">
    <source>
        <dbReference type="HAMAP-Rule" id="MF_01465"/>
    </source>
</evidence>
<keyword evidence="5 9" id="KW-0653">Protein transport</keyword>
<dbReference type="Proteomes" id="UP001597297">
    <property type="component" value="Unassembled WGS sequence"/>
</dbReference>
<dbReference type="PRINTS" id="PR00303">
    <property type="entry name" value="SECYTRNLCASE"/>
</dbReference>
<dbReference type="InterPro" id="IPR023201">
    <property type="entry name" value="SecY_dom_sf"/>
</dbReference>
<dbReference type="InterPro" id="IPR002208">
    <property type="entry name" value="SecY/SEC61-alpha"/>
</dbReference>
<evidence type="ECO:0000256" key="8">
    <source>
        <dbReference type="ARBA" id="ARBA00023136"/>
    </source>
</evidence>
<dbReference type="PANTHER" id="PTHR10906">
    <property type="entry name" value="SECY/SEC61-ALPHA FAMILY MEMBER"/>
    <property type="match status" value="1"/>
</dbReference>
<feature type="transmembrane region" description="Helical" evidence="9">
    <location>
        <begin position="79"/>
        <end position="102"/>
    </location>
</feature>
<dbReference type="EMBL" id="JBHUJC010000041">
    <property type="protein sequence ID" value="MFD2277359.1"/>
    <property type="molecule type" value="Genomic_DNA"/>
</dbReference>
<gene>
    <name evidence="9 13" type="primary">secY</name>
    <name evidence="13" type="ORF">ACFSQZ_12835</name>
</gene>
<evidence type="ECO:0000313" key="14">
    <source>
        <dbReference type="Proteomes" id="UP001597297"/>
    </source>
</evidence>
<comment type="similarity">
    <text evidence="2 9 12">Belongs to the SecY/SEC61-alpha family.</text>
</comment>
<dbReference type="Pfam" id="PF00344">
    <property type="entry name" value="SecY"/>
    <property type="match status" value="1"/>
</dbReference>
<reference evidence="14" key="1">
    <citation type="journal article" date="2019" name="Int. J. Syst. Evol. Microbiol.">
        <title>The Global Catalogue of Microorganisms (GCM) 10K type strain sequencing project: providing services to taxonomists for standard genome sequencing and annotation.</title>
        <authorList>
            <consortium name="The Broad Institute Genomics Platform"/>
            <consortium name="The Broad Institute Genome Sequencing Center for Infectious Disease"/>
            <person name="Wu L."/>
            <person name="Ma J."/>
        </authorList>
    </citation>
    <scope>NUCLEOTIDE SEQUENCE [LARGE SCALE GENOMIC DNA]</scope>
    <source>
        <strain evidence="14">JCM 16545</strain>
    </source>
</reference>
<feature type="transmembrane region" description="Helical" evidence="9">
    <location>
        <begin position="326"/>
        <end position="348"/>
    </location>
</feature>
<comment type="function">
    <text evidence="9 10">The central subunit of the protein translocation channel SecYEG. Consists of two halves formed by TMs 1-5 and 6-10. These two domains form a lateral gate at the front which open onto the bilayer between TMs 2 and 7, and are clamped together by SecE at the back. The channel is closed by both a pore ring composed of hydrophobic SecY resides and a short helix (helix 2A) on the extracellular side of the membrane which forms a plug. The plug probably moves laterally to allow the channel to open. The ring and the pore may move independently.</text>
</comment>
<dbReference type="HAMAP" id="MF_01465">
    <property type="entry name" value="SecY"/>
    <property type="match status" value="1"/>
</dbReference>
<evidence type="ECO:0000256" key="7">
    <source>
        <dbReference type="ARBA" id="ARBA00023010"/>
    </source>
</evidence>
<feature type="transmembrane region" description="Helical" evidence="9">
    <location>
        <begin position="123"/>
        <end position="142"/>
    </location>
</feature>
<proteinExistence type="inferred from homology"/>
<dbReference type="InterPro" id="IPR030659">
    <property type="entry name" value="SecY_CS"/>
</dbReference>
<feature type="transmembrane region" description="Helical" evidence="9">
    <location>
        <begin position="479"/>
        <end position="499"/>
    </location>
</feature>
<dbReference type="PIRSF" id="PIRSF004557">
    <property type="entry name" value="SecY"/>
    <property type="match status" value="1"/>
</dbReference>
<keyword evidence="6 9" id="KW-1133">Transmembrane helix</keyword>
<evidence type="ECO:0000256" key="3">
    <source>
        <dbReference type="ARBA" id="ARBA00022448"/>
    </source>
</evidence>
<protein>
    <recommendedName>
        <fullName evidence="9 10">Protein translocase subunit SecY</fullName>
    </recommendedName>
</protein>
<keyword evidence="7 9" id="KW-0811">Translocation</keyword>
<feature type="transmembrane region" description="Helical" evidence="9">
    <location>
        <begin position="18"/>
        <end position="36"/>
    </location>
</feature>
<dbReference type="PROSITE" id="PS00756">
    <property type="entry name" value="SECY_2"/>
    <property type="match status" value="1"/>
</dbReference>
<comment type="subunit">
    <text evidence="9">Component of the Sec protein translocase complex. Heterotrimer consisting of SecY, SecE and SecG subunits. The heterotrimers can form oligomers, although 1 heterotrimer is thought to be able to translocate proteins. Interacts with the ribosome. Interacts with SecDF, and other proteins may be involved. Interacts with SecA.</text>
</comment>
<comment type="caution">
    <text evidence="13">The sequence shown here is derived from an EMBL/GenBank/DDBJ whole genome shotgun (WGS) entry which is preliminary data.</text>
</comment>
<keyword evidence="9" id="KW-1003">Cell membrane</keyword>
<evidence type="ECO:0000256" key="10">
    <source>
        <dbReference type="RuleBase" id="RU000537"/>
    </source>
</evidence>
<dbReference type="SUPFAM" id="SSF103491">
    <property type="entry name" value="Preprotein translocase SecY subunit"/>
    <property type="match status" value="1"/>
</dbReference>
<evidence type="ECO:0000256" key="11">
    <source>
        <dbReference type="RuleBase" id="RU003484"/>
    </source>
</evidence>
<evidence type="ECO:0000256" key="4">
    <source>
        <dbReference type="ARBA" id="ARBA00022692"/>
    </source>
</evidence>
<evidence type="ECO:0000256" key="6">
    <source>
        <dbReference type="ARBA" id="ARBA00022989"/>
    </source>
</evidence>
<evidence type="ECO:0000256" key="2">
    <source>
        <dbReference type="ARBA" id="ARBA00005751"/>
    </source>
</evidence>
<dbReference type="NCBIfam" id="TIGR00967">
    <property type="entry name" value="3a0501s007"/>
    <property type="match status" value="1"/>
</dbReference>
<keyword evidence="4 9" id="KW-0812">Transmembrane</keyword>
<organism evidence="13 14">
    <name type="scientific">Rubritalea spongiae</name>
    <dbReference type="NCBI Taxonomy" id="430797"/>
    <lineage>
        <taxon>Bacteria</taxon>
        <taxon>Pseudomonadati</taxon>
        <taxon>Verrucomicrobiota</taxon>
        <taxon>Verrucomicrobiia</taxon>
        <taxon>Verrucomicrobiales</taxon>
        <taxon>Rubritaleaceae</taxon>
        <taxon>Rubritalea</taxon>
    </lineage>
</organism>
<comment type="caution">
    <text evidence="9">Lacks conserved residue(s) required for the propagation of feature annotation.</text>
</comment>
<accession>A0ABW5E4L4</accession>